<evidence type="ECO:0000256" key="1">
    <source>
        <dbReference type="SAM" id="MobiDB-lite"/>
    </source>
</evidence>
<organism evidence="2">
    <name type="scientific">Arundo donax</name>
    <name type="common">Giant reed</name>
    <name type="synonym">Donax arundinaceus</name>
    <dbReference type="NCBI Taxonomy" id="35708"/>
    <lineage>
        <taxon>Eukaryota</taxon>
        <taxon>Viridiplantae</taxon>
        <taxon>Streptophyta</taxon>
        <taxon>Embryophyta</taxon>
        <taxon>Tracheophyta</taxon>
        <taxon>Spermatophyta</taxon>
        <taxon>Magnoliopsida</taxon>
        <taxon>Liliopsida</taxon>
        <taxon>Poales</taxon>
        <taxon>Poaceae</taxon>
        <taxon>PACMAD clade</taxon>
        <taxon>Arundinoideae</taxon>
        <taxon>Arundineae</taxon>
        <taxon>Arundo</taxon>
    </lineage>
</organism>
<dbReference type="AlphaFoldDB" id="A0A0A9BRH6"/>
<accession>A0A0A9BRH6</accession>
<dbReference type="EMBL" id="GBRH01233177">
    <property type="protein sequence ID" value="JAD64718.1"/>
    <property type="molecule type" value="Transcribed_RNA"/>
</dbReference>
<feature type="compositionally biased region" description="Polar residues" evidence="1">
    <location>
        <begin position="104"/>
        <end position="125"/>
    </location>
</feature>
<feature type="region of interest" description="Disordered" evidence="1">
    <location>
        <begin position="153"/>
        <end position="209"/>
    </location>
</feature>
<feature type="compositionally biased region" description="Low complexity" evidence="1">
    <location>
        <begin position="153"/>
        <end position="179"/>
    </location>
</feature>
<reference evidence="2" key="2">
    <citation type="journal article" date="2015" name="Data Brief">
        <title>Shoot transcriptome of the giant reed, Arundo donax.</title>
        <authorList>
            <person name="Barrero R.A."/>
            <person name="Guerrero F.D."/>
            <person name="Moolhuijzen P."/>
            <person name="Goolsby J.A."/>
            <person name="Tidwell J."/>
            <person name="Bellgard S.E."/>
            <person name="Bellgard M.I."/>
        </authorList>
    </citation>
    <scope>NUCLEOTIDE SEQUENCE</scope>
    <source>
        <tissue evidence="2">Shoot tissue taken approximately 20 cm above the soil surface</tissue>
    </source>
</reference>
<evidence type="ECO:0000313" key="2">
    <source>
        <dbReference type="EMBL" id="JAD64718.1"/>
    </source>
</evidence>
<protein>
    <submittedName>
        <fullName evidence="2">Floury1</fullName>
    </submittedName>
</protein>
<sequence length="254" mass="26744">MASSAADAAARLSFSSSSSATSFCSFSSLSRLLSHCTFPSSESLISAALSSSSLSTSRSNSSVTDLETGFSAPPFDELEWARSTLRRPLFRACIFDPHTAHTTPPTRNACTAESALTTRPSTASQRLPRRHTLAAKKRIEIATSRWWAPTEPARAAAHRAAAAHSPAASSASEAGSTAANPSAEPTRKYTAPAPGAHPGETAASGFKKPAPAMGFLPPIVTRLGAKFGPNFESKRRKDESFGGLCRGSDRFAWN</sequence>
<proteinExistence type="predicted"/>
<name>A0A0A9BRH6_ARUDO</name>
<feature type="region of interest" description="Disordered" evidence="1">
    <location>
        <begin position="104"/>
        <end position="127"/>
    </location>
</feature>
<reference evidence="2" key="1">
    <citation type="submission" date="2014-09" db="EMBL/GenBank/DDBJ databases">
        <authorList>
            <person name="Magalhaes I.L.F."/>
            <person name="Oliveira U."/>
            <person name="Santos F.R."/>
            <person name="Vidigal T.H.D.A."/>
            <person name="Brescovit A.D."/>
            <person name="Santos A.J."/>
        </authorList>
    </citation>
    <scope>NUCLEOTIDE SEQUENCE</scope>
    <source>
        <tissue evidence="2">Shoot tissue taken approximately 20 cm above the soil surface</tissue>
    </source>
</reference>